<comment type="caution">
    <text evidence="1">The sequence shown here is derived from an EMBL/GenBank/DDBJ whole genome shotgun (WGS) entry which is preliminary data.</text>
</comment>
<gene>
    <name evidence="1" type="ORF">PIBRA_LOCUS14099</name>
</gene>
<organism evidence="1 2">
    <name type="scientific">Pieris brassicae</name>
    <name type="common">White butterfly</name>
    <name type="synonym">Large white butterfly</name>
    <dbReference type="NCBI Taxonomy" id="7116"/>
    <lineage>
        <taxon>Eukaryota</taxon>
        <taxon>Metazoa</taxon>
        <taxon>Ecdysozoa</taxon>
        <taxon>Arthropoda</taxon>
        <taxon>Hexapoda</taxon>
        <taxon>Insecta</taxon>
        <taxon>Pterygota</taxon>
        <taxon>Neoptera</taxon>
        <taxon>Endopterygota</taxon>
        <taxon>Lepidoptera</taxon>
        <taxon>Glossata</taxon>
        <taxon>Ditrysia</taxon>
        <taxon>Papilionoidea</taxon>
        <taxon>Pieridae</taxon>
        <taxon>Pierinae</taxon>
        <taxon>Pieris</taxon>
    </lineage>
</organism>
<dbReference type="AlphaFoldDB" id="A0A9P0TUA1"/>
<name>A0A9P0TUA1_PIEBR</name>
<proteinExistence type="predicted"/>
<protein>
    <submittedName>
        <fullName evidence="1">Uncharacterized protein</fullName>
    </submittedName>
</protein>
<reference evidence="1" key="1">
    <citation type="submission" date="2022-05" db="EMBL/GenBank/DDBJ databases">
        <authorList>
            <person name="Okamura Y."/>
        </authorList>
    </citation>
    <scope>NUCLEOTIDE SEQUENCE</scope>
</reference>
<sequence length="117" mass="13135">MGWCARRAFDRYGWRAWGGSHYAAQTLPADNLQRHLRSNAPRPRDHACDQPVEALPCAASSDIIVGFIYSIKLHRWRFQQVVAPGDRGAGVPRAACGIHRVPTRTRQQAACETQAWL</sequence>
<dbReference type="EMBL" id="CALOZG010000087">
    <property type="protein sequence ID" value="CAH4038553.1"/>
    <property type="molecule type" value="Genomic_DNA"/>
</dbReference>
<evidence type="ECO:0000313" key="2">
    <source>
        <dbReference type="Proteomes" id="UP001152562"/>
    </source>
</evidence>
<evidence type="ECO:0000313" key="1">
    <source>
        <dbReference type="EMBL" id="CAH4038553.1"/>
    </source>
</evidence>
<keyword evidence="2" id="KW-1185">Reference proteome</keyword>
<accession>A0A9P0TUA1</accession>
<dbReference type="Proteomes" id="UP001152562">
    <property type="component" value="Unassembled WGS sequence"/>
</dbReference>